<dbReference type="PROSITE" id="PS50886">
    <property type="entry name" value="TRBD"/>
    <property type="match status" value="1"/>
</dbReference>
<name>A0A383E7Q2_9ZZZZ</name>
<keyword evidence="1" id="KW-0820">tRNA-binding</keyword>
<dbReference type="SUPFAM" id="SSF46955">
    <property type="entry name" value="Putative DNA-binding domain"/>
    <property type="match status" value="1"/>
</dbReference>
<proteinExistence type="predicted"/>
<keyword evidence="2" id="KW-0694">RNA-binding</keyword>
<feature type="domain" description="TRNA-binding" evidence="3">
    <location>
        <begin position="42"/>
        <end position="107"/>
    </location>
</feature>
<dbReference type="InterPro" id="IPR009061">
    <property type="entry name" value="DNA-bd_dom_put_sf"/>
</dbReference>
<sequence>MKISYNWLKNYLNLELPAEEVSILLTDTGLEVEGVEEVESVKGGLKGVIIGEVLTKIQHPNADKLSVTTVNIGAKEPIQIVCGAPNVGVGQKVPVATVGTWLYDGDN</sequence>
<dbReference type="GO" id="GO:0000049">
    <property type="term" value="F:tRNA binding"/>
    <property type="evidence" value="ECO:0007669"/>
    <property type="project" value="UniProtKB-KW"/>
</dbReference>
<dbReference type="InterPro" id="IPR002547">
    <property type="entry name" value="tRNA-bd_dom"/>
</dbReference>
<evidence type="ECO:0000256" key="1">
    <source>
        <dbReference type="ARBA" id="ARBA00022555"/>
    </source>
</evidence>
<protein>
    <recommendedName>
        <fullName evidence="3">tRNA-binding domain-containing protein</fullName>
    </recommendedName>
</protein>
<dbReference type="AlphaFoldDB" id="A0A383E7Q2"/>
<evidence type="ECO:0000259" key="3">
    <source>
        <dbReference type="PROSITE" id="PS50886"/>
    </source>
</evidence>
<evidence type="ECO:0000256" key="2">
    <source>
        <dbReference type="ARBA" id="ARBA00022884"/>
    </source>
</evidence>
<accession>A0A383E7Q2</accession>
<dbReference type="Gene3D" id="2.40.50.140">
    <property type="entry name" value="Nucleic acid-binding proteins"/>
    <property type="match status" value="1"/>
</dbReference>
<feature type="non-terminal residue" evidence="4">
    <location>
        <position position="107"/>
    </location>
</feature>
<reference evidence="4" key="1">
    <citation type="submission" date="2018-05" db="EMBL/GenBank/DDBJ databases">
        <authorList>
            <person name="Lanie J.A."/>
            <person name="Ng W.-L."/>
            <person name="Kazmierczak K.M."/>
            <person name="Andrzejewski T.M."/>
            <person name="Davidsen T.M."/>
            <person name="Wayne K.J."/>
            <person name="Tettelin H."/>
            <person name="Glass J.I."/>
            <person name="Rusch D."/>
            <person name="Podicherti R."/>
            <person name="Tsui H.-C.T."/>
            <person name="Winkler M.E."/>
        </authorList>
    </citation>
    <scope>NUCLEOTIDE SEQUENCE</scope>
</reference>
<dbReference type="Pfam" id="PF01588">
    <property type="entry name" value="tRNA_bind"/>
    <property type="match status" value="1"/>
</dbReference>
<organism evidence="4">
    <name type="scientific">marine metagenome</name>
    <dbReference type="NCBI Taxonomy" id="408172"/>
    <lineage>
        <taxon>unclassified sequences</taxon>
        <taxon>metagenomes</taxon>
        <taxon>ecological metagenomes</taxon>
    </lineage>
</organism>
<dbReference type="InterPro" id="IPR012340">
    <property type="entry name" value="NA-bd_OB-fold"/>
</dbReference>
<dbReference type="EMBL" id="UINC01223432">
    <property type="protein sequence ID" value="SVE52629.1"/>
    <property type="molecule type" value="Genomic_DNA"/>
</dbReference>
<dbReference type="SUPFAM" id="SSF50249">
    <property type="entry name" value="Nucleic acid-binding proteins"/>
    <property type="match status" value="1"/>
</dbReference>
<gene>
    <name evidence="4" type="ORF">METZ01_LOCUS505483</name>
</gene>
<evidence type="ECO:0000313" key="4">
    <source>
        <dbReference type="EMBL" id="SVE52629.1"/>
    </source>
</evidence>